<dbReference type="EMBL" id="QWIO01001712">
    <property type="protein sequence ID" value="RMY67399.1"/>
    <property type="molecule type" value="Genomic_DNA"/>
</dbReference>
<dbReference type="PANTHER" id="PTHR42812:SF5">
    <property type="entry name" value="ENDO-ARABINASE"/>
    <property type="match status" value="1"/>
</dbReference>
<organism evidence="8 9">
    <name type="scientific">Hortaea werneckii</name>
    <name type="common">Black yeast</name>
    <name type="synonym">Cladosporium werneckii</name>
    <dbReference type="NCBI Taxonomy" id="91943"/>
    <lineage>
        <taxon>Eukaryota</taxon>
        <taxon>Fungi</taxon>
        <taxon>Dikarya</taxon>
        <taxon>Ascomycota</taxon>
        <taxon>Pezizomycotina</taxon>
        <taxon>Dothideomycetes</taxon>
        <taxon>Dothideomycetidae</taxon>
        <taxon>Mycosphaerellales</taxon>
        <taxon>Teratosphaeriaceae</taxon>
        <taxon>Hortaea</taxon>
    </lineage>
</organism>
<dbReference type="InterPro" id="IPR023296">
    <property type="entry name" value="Glyco_hydro_beta-prop_sf"/>
</dbReference>
<keyword evidence="3 6" id="KW-0326">Glycosidase</keyword>
<evidence type="ECO:0000256" key="1">
    <source>
        <dbReference type="ARBA" id="ARBA00009865"/>
    </source>
</evidence>
<evidence type="ECO:0000256" key="5">
    <source>
        <dbReference type="PIRSR" id="PIRSR606710-2"/>
    </source>
</evidence>
<dbReference type="Gene3D" id="2.115.10.20">
    <property type="entry name" value="Glycosyl hydrolase domain, family 43"/>
    <property type="match status" value="1"/>
</dbReference>
<feature type="active site" description="Proton donor" evidence="4">
    <location>
        <position position="274"/>
    </location>
</feature>
<dbReference type="VEuPathDB" id="FungiDB:BTJ68_07596"/>
<evidence type="ECO:0000256" key="3">
    <source>
        <dbReference type="ARBA" id="ARBA00023295"/>
    </source>
</evidence>
<dbReference type="GO" id="GO:0005975">
    <property type="term" value="P:carbohydrate metabolic process"/>
    <property type="evidence" value="ECO:0007669"/>
    <property type="project" value="InterPro"/>
</dbReference>
<feature type="active site" description="Proton acceptor" evidence="4">
    <location>
        <position position="52"/>
    </location>
</feature>
<evidence type="ECO:0000313" key="9">
    <source>
        <dbReference type="Proteomes" id="UP000269539"/>
    </source>
</evidence>
<evidence type="ECO:0000256" key="2">
    <source>
        <dbReference type="ARBA" id="ARBA00022801"/>
    </source>
</evidence>
<proteinExistence type="inferred from homology"/>
<accession>A0A3M7DSS2</accession>
<evidence type="ECO:0000256" key="6">
    <source>
        <dbReference type="RuleBase" id="RU361187"/>
    </source>
</evidence>
<name>A0A3M7DSS2_HORWE</name>
<keyword evidence="7" id="KW-0732">Signal</keyword>
<feature type="chain" id="PRO_5018182223" description="Arabinanase/levansucrase/invertase" evidence="7">
    <location>
        <begin position="21"/>
        <end position="369"/>
    </location>
</feature>
<evidence type="ECO:0000313" key="8">
    <source>
        <dbReference type="EMBL" id="RMY67399.1"/>
    </source>
</evidence>
<dbReference type="PANTHER" id="PTHR42812">
    <property type="entry name" value="BETA-XYLOSIDASE"/>
    <property type="match status" value="1"/>
</dbReference>
<dbReference type="InterPro" id="IPR051795">
    <property type="entry name" value="Glycosyl_Hydrlase_43"/>
</dbReference>
<gene>
    <name evidence="8" type="ORF">D0864_11592</name>
</gene>
<dbReference type="GO" id="GO:0004553">
    <property type="term" value="F:hydrolase activity, hydrolyzing O-glycosyl compounds"/>
    <property type="evidence" value="ECO:0007669"/>
    <property type="project" value="InterPro"/>
</dbReference>
<evidence type="ECO:0000256" key="4">
    <source>
        <dbReference type="PIRSR" id="PIRSR606710-1"/>
    </source>
</evidence>
<dbReference type="Proteomes" id="UP000269539">
    <property type="component" value="Unassembled WGS sequence"/>
</dbReference>
<evidence type="ECO:0008006" key="10">
    <source>
        <dbReference type="Google" id="ProtNLM"/>
    </source>
</evidence>
<dbReference type="CDD" id="cd08999">
    <property type="entry name" value="GH43_ABN-like"/>
    <property type="match status" value="1"/>
</dbReference>
<protein>
    <recommendedName>
        <fullName evidence="10">Arabinanase/levansucrase/invertase</fullName>
    </recommendedName>
</protein>
<feature type="site" description="Important for catalytic activity, responsible for pKa modulation of the active site Glu and correct orientation of both the proton donor and substrate" evidence="5">
    <location>
        <position position="219"/>
    </location>
</feature>
<evidence type="ECO:0000256" key="7">
    <source>
        <dbReference type="SAM" id="SignalP"/>
    </source>
</evidence>
<sequence length="369" mass="38755">MFGPLSRWSLLVAAVQLCASSPLPVAEVSLIERANIKRSMGGPLIGGANFPDPSVIQVGNTWYAFATRTIGSSVHIQVAQSTDFNNWNIVKNADGSQKDALPNLPSWVYGASPNTWAPDVIQIVCRRRDTLPWAIPLLTQADFQSQLQNNKFVMYYSATTTADTSKHCVGAATATTVTGPYTPVGNSALVCPLSQGGAIDASGYYDFATGKRYIAYKIDGNAIGHGGACGNNVAPYVSTAIKLQQVAANDGVTLQGGATTILDNIGAADQGIVEAPALVKSGSNFILFFSNGCFTKSTYTVNYATATSITGPYTRAASPLFATGQNGLTSPGGMDVFRDGKHMLFHANSGNGRAMYNAVITINGKTVTA</sequence>
<keyword evidence="2 6" id="KW-0378">Hydrolase</keyword>
<feature type="signal peptide" evidence="7">
    <location>
        <begin position="1"/>
        <end position="20"/>
    </location>
</feature>
<comment type="similarity">
    <text evidence="1 6">Belongs to the glycosyl hydrolase 43 family.</text>
</comment>
<reference evidence="8 9" key="1">
    <citation type="journal article" date="2018" name="BMC Genomics">
        <title>Genomic evidence for intraspecific hybridization in a clonal and extremely halotolerant yeast.</title>
        <authorList>
            <person name="Gostincar C."/>
            <person name="Stajich J.E."/>
            <person name="Zupancic J."/>
            <person name="Zalar P."/>
            <person name="Gunde-Cimerman N."/>
        </authorList>
    </citation>
    <scope>NUCLEOTIDE SEQUENCE [LARGE SCALE GENOMIC DNA]</scope>
    <source>
        <strain evidence="8 9">EXF-10513</strain>
    </source>
</reference>
<dbReference type="AlphaFoldDB" id="A0A3M7DSS2"/>
<dbReference type="SUPFAM" id="SSF75005">
    <property type="entry name" value="Arabinanase/levansucrase/invertase"/>
    <property type="match status" value="1"/>
</dbReference>
<dbReference type="InterPro" id="IPR006710">
    <property type="entry name" value="Glyco_hydro_43"/>
</dbReference>
<comment type="caution">
    <text evidence="8">The sequence shown here is derived from an EMBL/GenBank/DDBJ whole genome shotgun (WGS) entry which is preliminary data.</text>
</comment>
<dbReference type="Pfam" id="PF04616">
    <property type="entry name" value="Glyco_hydro_43"/>
    <property type="match status" value="1"/>
</dbReference>